<dbReference type="OrthoDB" id="10255118at2759"/>
<evidence type="ECO:0000256" key="7">
    <source>
        <dbReference type="ARBA" id="ARBA00022884"/>
    </source>
</evidence>
<dbReference type="GO" id="GO:0006614">
    <property type="term" value="P:SRP-dependent cotranslational protein targeting to membrane"/>
    <property type="evidence" value="ECO:0007669"/>
    <property type="project" value="InterPro"/>
</dbReference>
<gene>
    <name evidence="13" type="ORF">FCM35_KLT14161</name>
</gene>
<dbReference type="GO" id="GO:0005786">
    <property type="term" value="C:signal recognition particle, endoplasmic reticulum targeting"/>
    <property type="evidence" value="ECO:0007669"/>
    <property type="project" value="UniProtKB-KW"/>
</dbReference>
<dbReference type="CDD" id="cd15481">
    <property type="entry name" value="SRP68-RBD"/>
    <property type="match status" value="1"/>
</dbReference>
<dbReference type="InterPro" id="IPR026258">
    <property type="entry name" value="SRP68"/>
</dbReference>
<dbReference type="InterPro" id="IPR034652">
    <property type="entry name" value="SRP68-RBD"/>
</dbReference>
<keyword evidence="14" id="KW-1185">Reference proteome</keyword>
<keyword evidence="8" id="KW-0733">Signal recognition particle</keyword>
<comment type="subcellular location">
    <subcellularLocation>
        <location evidence="2">Cytoplasm</location>
    </subcellularLocation>
    <subcellularLocation>
        <location evidence="1">Endoplasmic reticulum</location>
    </subcellularLocation>
    <subcellularLocation>
        <location evidence="3">Nucleus</location>
        <location evidence="3">Nucleolus</location>
    </subcellularLocation>
</comment>
<dbReference type="EMBL" id="SWLB01000026">
    <property type="protein sequence ID" value="KAF3321945.1"/>
    <property type="molecule type" value="Genomic_DNA"/>
</dbReference>
<dbReference type="GO" id="GO:0005783">
    <property type="term" value="C:endoplasmic reticulum"/>
    <property type="evidence" value="ECO:0007669"/>
    <property type="project" value="UniProtKB-SubCell"/>
</dbReference>
<dbReference type="Gene3D" id="1.10.3450.40">
    <property type="entry name" value="Signal recognition particle, SRP68 subunit, RNA-binding domain"/>
    <property type="match status" value="1"/>
</dbReference>
<dbReference type="FunFam" id="1.10.3450.40:FF:000001">
    <property type="entry name" value="Signal recognition particle subunit SRP68"/>
    <property type="match status" value="1"/>
</dbReference>
<evidence type="ECO:0000256" key="5">
    <source>
        <dbReference type="ARBA" id="ARBA00022490"/>
    </source>
</evidence>
<evidence type="ECO:0000256" key="1">
    <source>
        <dbReference type="ARBA" id="ARBA00004240"/>
    </source>
</evidence>
<evidence type="ECO:0000256" key="8">
    <source>
        <dbReference type="ARBA" id="ARBA00023135"/>
    </source>
</evidence>
<dbReference type="PANTHER" id="PTHR12860:SF0">
    <property type="entry name" value="SIGNAL RECOGNITION PARTICLE SUBUNIT SRP68"/>
    <property type="match status" value="1"/>
</dbReference>
<dbReference type="GO" id="GO:0008312">
    <property type="term" value="F:7S RNA binding"/>
    <property type="evidence" value="ECO:0007669"/>
    <property type="project" value="InterPro"/>
</dbReference>
<organism evidence="13 14">
    <name type="scientific">Carex littledalei</name>
    <dbReference type="NCBI Taxonomy" id="544730"/>
    <lineage>
        <taxon>Eukaryota</taxon>
        <taxon>Viridiplantae</taxon>
        <taxon>Streptophyta</taxon>
        <taxon>Embryophyta</taxon>
        <taxon>Tracheophyta</taxon>
        <taxon>Spermatophyta</taxon>
        <taxon>Magnoliopsida</taxon>
        <taxon>Liliopsida</taxon>
        <taxon>Poales</taxon>
        <taxon>Cyperaceae</taxon>
        <taxon>Cyperoideae</taxon>
        <taxon>Cariceae</taxon>
        <taxon>Carex</taxon>
        <taxon>Carex subgen. Euthyceras</taxon>
    </lineage>
</organism>
<evidence type="ECO:0000256" key="12">
    <source>
        <dbReference type="ARBA" id="ARBA00083741"/>
    </source>
</evidence>
<evidence type="ECO:0000256" key="2">
    <source>
        <dbReference type="ARBA" id="ARBA00004496"/>
    </source>
</evidence>
<keyword evidence="10" id="KW-0687">Ribonucleoprotein</keyword>
<dbReference type="Pfam" id="PF16969">
    <property type="entry name" value="SRP68"/>
    <property type="match status" value="1"/>
</dbReference>
<evidence type="ECO:0000313" key="13">
    <source>
        <dbReference type="EMBL" id="KAF3321945.1"/>
    </source>
</evidence>
<dbReference type="Proteomes" id="UP000623129">
    <property type="component" value="Unassembled WGS sequence"/>
</dbReference>
<evidence type="ECO:0000256" key="4">
    <source>
        <dbReference type="ARBA" id="ARBA00009352"/>
    </source>
</evidence>
<dbReference type="GO" id="GO:0005730">
    <property type="term" value="C:nucleolus"/>
    <property type="evidence" value="ECO:0007669"/>
    <property type="project" value="UniProtKB-SubCell"/>
</dbReference>
<dbReference type="InterPro" id="IPR038253">
    <property type="entry name" value="SRP68_N_sf"/>
</dbReference>
<comment type="caution">
    <text evidence="13">The sequence shown here is derived from an EMBL/GenBank/DDBJ whole genome shotgun (WGS) entry which is preliminary data.</text>
</comment>
<evidence type="ECO:0000256" key="10">
    <source>
        <dbReference type="ARBA" id="ARBA00023274"/>
    </source>
</evidence>
<proteinExistence type="inferred from homology"/>
<dbReference type="PANTHER" id="PTHR12860">
    <property type="entry name" value="SIGNAL RECOGNITION PARTICLE 68 KDA PROTEIN"/>
    <property type="match status" value="1"/>
</dbReference>
<evidence type="ECO:0000313" key="14">
    <source>
        <dbReference type="Proteomes" id="UP000623129"/>
    </source>
</evidence>
<name>A0A833VDV1_9POAL</name>
<dbReference type="AlphaFoldDB" id="A0A833VDV1"/>
<keyword evidence="5" id="KW-0963">Cytoplasm</keyword>
<dbReference type="PIRSF" id="PIRSF038995">
    <property type="entry name" value="SRP68"/>
    <property type="match status" value="1"/>
</dbReference>
<dbReference type="GO" id="GO:0005047">
    <property type="term" value="F:signal recognition particle binding"/>
    <property type="evidence" value="ECO:0007669"/>
    <property type="project" value="InterPro"/>
</dbReference>
<protein>
    <recommendedName>
        <fullName evidence="11">Signal recognition particle subunit SRP68</fullName>
    </recommendedName>
    <alternativeName>
        <fullName evidence="12">Signal recognition particle 68 kDa protein</fullName>
    </alternativeName>
</protein>
<accession>A0A833VDV1</accession>
<sequence>MSKSNGLSAMEIDEEKQIGPKFQINVLQLLKSAQMQHGLRHRDYTRYRKYCTARLRRLYKSLKFLHGRGKFTRRTITEATVTDVRYLHIVLYMAERAWSHAMEKRQLPDGPNGKQRIYLLGRLRKAVKWATLFTQLCSVRGDPRTSLEAEAYASYMKGTLLFEQDKNWQTALVNFKNARAVYEELGKYGTIENQVLCRERVDELEPSIRYCLHKVGDSKLQTSELLDIGKMEGPALDLFQTKLEAVMEEARQQQAATMTEFNWLGRRFPISNAKTRVSILKAQELEKELQSPAAESLPSEKRLAIFDKIFSAYHDARSCIRNDLATAGNAENVKDELTGLDKAVSAVLGQRTIERNQLLVAVAKSKFRKQNDKGEKVTKPEELVRLYDLLIQNTTDLSDLVSSARDRSPEEAAFAEEYILKGSAFRAERSNSCIEHASGIMEAEKIPERLSKGVSSISLSGDKKMEKFLMEMLDEYESALGEPGSKTVPRIEKFPPAFTSVACNPIVLDIAYNSIDFPTLENRMKKDKKGLLSRLWG</sequence>
<dbReference type="GO" id="GO:0030942">
    <property type="term" value="F:endoplasmic reticulum signal peptide binding"/>
    <property type="evidence" value="ECO:0007669"/>
    <property type="project" value="InterPro"/>
</dbReference>
<evidence type="ECO:0000256" key="9">
    <source>
        <dbReference type="ARBA" id="ARBA00023242"/>
    </source>
</evidence>
<keyword evidence="6" id="KW-0256">Endoplasmic reticulum</keyword>
<comment type="similarity">
    <text evidence="4">Belongs to the SRP68 family.</text>
</comment>
<keyword evidence="9" id="KW-0539">Nucleus</keyword>
<dbReference type="GO" id="GO:0005829">
    <property type="term" value="C:cytosol"/>
    <property type="evidence" value="ECO:0007669"/>
    <property type="project" value="UniProtKB-ARBA"/>
</dbReference>
<keyword evidence="7" id="KW-0694">RNA-binding</keyword>
<reference evidence="13" key="1">
    <citation type="submission" date="2020-01" db="EMBL/GenBank/DDBJ databases">
        <title>Genome sequence of Kobresia littledalei, the first chromosome-level genome in the family Cyperaceae.</title>
        <authorList>
            <person name="Qu G."/>
        </authorList>
    </citation>
    <scope>NUCLEOTIDE SEQUENCE</scope>
    <source>
        <strain evidence="13">C.B.Clarke</strain>
        <tissue evidence="13">Leaf</tissue>
    </source>
</reference>
<evidence type="ECO:0000256" key="6">
    <source>
        <dbReference type="ARBA" id="ARBA00022824"/>
    </source>
</evidence>
<evidence type="ECO:0000256" key="3">
    <source>
        <dbReference type="ARBA" id="ARBA00004604"/>
    </source>
</evidence>
<evidence type="ECO:0000256" key="11">
    <source>
        <dbReference type="ARBA" id="ARBA00029498"/>
    </source>
</evidence>